<feature type="coiled-coil region" evidence="6">
    <location>
        <begin position="157"/>
        <end position="184"/>
    </location>
</feature>
<feature type="transmembrane region" description="Helical" evidence="7">
    <location>
        <begin position="24"/>
        <end position="41"/>
    </location>
</feature>
<dbReference type="InterPro" id="IPR058625">
    <property type="entry name" value="MdtA-like_BSH"/>
</dbReference>
<reference evidence="11 12" key="3">
    <citation type="journal article" date="2011" name="Mol. Syst. Biol.">
        <title>Integrative genome-scale metabolic analysis of Vibrio vulnificus for drug targeting and discovery.</title>
        <authorList>
            <person name="Kim H.U."/>
            <person name="Kim S.Y."/>
            <person name="Jeong H."/>
            <person name="Kim T.Y."/>
            <person name="Kim J.J."/>
            <person name="Choy H.E."/>
            <person name="Yi K.Y."/>
            <person name="Rhee J.H."/>
            <person name="Lee S.Y."/>
        </authorList>
    </citation>
    <scope>NUCLEOTIDE SEQUENCE [LARGE SCALE GENOMIC DNA]</scope>
    <source>
        <strain evidence="11 12">CMCP6</strain>
    </source>
</reference>
<proteinExistence type="inferred from homology"/>
<dbReference type="PANTHER" id="PTHR30386:SF26">
    <property type="entry name" value="TRANSPORT PROTEIN COMB"/>
    <property type="match status" value="1"/>
</dbReference>
<keyword evidence="5 7" id="KW-0472">Membrane</keyword>
<dbReference type="Gene3D" id="1.10.287.470">
    <property type="entry name" value="Helix hairpin bin"/>
    <property type="match status" value="1"/>
</dbReference>
<dbReference type="KEGG" id="vvu:VV2_1308"/>
<evidence type="ECO:0000256" key="4">
    <source>
        <dbReference type="ARBA" id="ARBA00022989"/>
    </source>
</evidence>
<comment type="similarity">
    <text evidence="2">Belongs to the membrane fusion protein (MFP) (TC 8.A.1) family.</text>
</comment>
<evidence type="ECO:0000259" key="8">
    <source>
        <dbReference type="Pfam" id="PF25876"/>
    </source>
</evidence>
<evidence type="ECO:0000313" key="12">
    <source>
        <dbReference type="Proteomes" id="UP000002275"/>
    </source>
</evidence>
<dbReference type="GO" id="GO:0016020">
    <property type="term" value="C:membrane"/>
    <property type="evidence" value="ECO:0007669"/>
    <property type="project" value="UniProtKB-SubCell"/>
</dbReference>
<dbReference type="Proteomes" id="UP000002275">
    <property type="component" value="Chromosome II"/>
</dbReference>
<dbReference type="Gene3D" id="2.40.30.170">
    <property type="match status" value="1"/>
</dbReference>
<reference evidence="11 12" key="2">
    <citation type="journal article" date="2003" name="Infect. Immun.">
        <title>Characterization and pathogenic significance of Vibrio vulnificus antigens preferentially expressed in septicemic patients.</title>
        <authorList>
            <person name="Kim Y.R."/>
            <person name="Lee S.E."/>
            <person name="Kim C.M."/>
            <person name="Kim S.Y."/>
            <person name="Shin E.K."/>
            <person name="Shin D.H."/>
            <person name="Chung S.S."/>
            <person name="Choy H.E."/>
            <person name="Progulske-Fox A."/>
            <person name="Hillman J.D."/>
            <person name="Handfield M."/>
            <person name="Rhee J.H."/>
        </authorList>
    </citation>
    <scope>NUCLEOTIDE SEQUENCE [LARGE SCALE GENOMIC DNA]</scope>
    <source>
        <strain evidence="11 12">CMCP6</strain>
    </source>
</reference>
<name>A0A3Q0L0A4_VIBVU</name>
<dbReference type="SUPFAM" id="SSF111369">
    <property type="entry name" value="HlyD-like secretion proteins"/>
    <property type="match status" value="2"/>
</dbReference>
<sequence length="369" mass="40321">MMSEQNTTTGASEDNKKLKQARSFTYYIFAVVIALWVYTLWADRVTPMTDQARVNGQVIRISPEVSGPISQIHVANNATVKAGDELVNIDPRPFELAVKAARFDLQKAAQSYQADSAAINVAKANEVAARVRVANARKNVERNRVLVERGTISQAAMDNMVAELDTAEANLAQASSALEKAKQEFGPRGKENPEIQAVLNRLEQALLNLNHTKLLAPADGVITNMDVAVGDYAGAGQPLLTFVNNHSLWLTAMVRENSLAYLKTGDKVKIVFDAYPGEVFEGSISSIGWGSSGNGSLSVDAGTGLMSSPTNNPKAQRFPVNIEFSDLPDNITLRYSGRAVVGFYPEESYIAERLQDLWIWAWSYISYVS</sequence>
<accession>A0A3Q0L0A4</accession>
<feature type="domain" description="Multidrug resistance protein MdtA-like barrel-sandwich hybrid" evidence="9">
    <location>
        <begin position="58"/>
        <end position="239"/>
    </location>
</feature>
<evidence type="ECO:0000256" key="5">
    <source>
        <dbReference type="ARBA" id="ARBA00023136"/>
    </source>
</evidence>
<evidence type="ECO:0000256" key="6">
    <source>
        <dbReference type="SAM" id="Coils"/>
    </source>
</evidence>
<evidence type="ECO:0000259" key="9">
    <source>
        <dbReference type="Pfam" id="PF25917"/>
    </source>
</evidence>
<evidence type="ECO:0000313" key="11">
    <source>
        <dbReference type="EMBL" id="AAO08198.1"/>
    </source>
</evidence>
<feature type="domain" description="Multidrug resistance protein MdtA-like alpha-helical hairpin" evidence="8">
    <location>
        <begin position="120"/>
        <end position="182"/>
    </location>
</feature>
<protein>
    <submittedName>
        <fullName evidence="11">Multidrug resistance efflux pump</fullName>
    </submittedName>
</protein>
<reference evidence="12" key="1">
    <citation type="submission" date="2002-12" db="EMBL/GenBank/DDBJ databases">
        <title>Complete genome sequence of Vibrio vulnificus CMCP6.</title>
        <authorList>
            <person name="Rhee J.H."/>
            <person name="Kim S.Y."/>
            <person name="Chung S.S."/>
            <person name="Kim J.J."/>
            <person name="Moon Y.H."/>
            <person name="Jeong H."/>
            <person name="Choy H.E."/>
        </authorList>
    </citation>
    <scope>NUCLEOTIDE SEQUENCE [LARGE SCALE GENOMIC DNA]</scope>
    <source>
        <strain evidence="12">CMCP6</strain>
    </source>
</reference>
<dbReference type="PANTHER" id="PTHR30386">
    <property type="entry name" value="MEMBRANE FUSION SUBUNIT OF EMRAB-TOLC MULTIDRUG EFFLUX PUMP"/>
    <property type="match status" value="1"/>
</dbReference>
<keyword evidence="3 7" id="KW-0812">Transmembrane</keyword>
<comment type="subcellular location">
    <subcellularLocation>
        <location evidence="1">Membrane</location>
        <topology evidence="1">Single-pass membrane protein</topology>
    </subcellularLocation>
</comment>
<keyword evidence="4 7" id="KW-1133">Transmembrane helix</keyword>
<dbReference type="AlphaFoldDB" id="A0A3Q0L0A4"/>
<dbReference type="Pfam" id="PF25876">
    <property type="entry name" value="HH_MFP_RND"/>
    <property type="match status" value="1"/>
</dbReference>
<evidence type="ECO:0000256" key="2">
    <source>
        <dbReference type="ARBA" id="ARBA00009477"/>
    </source>
</evidence>
<evidence type="ECO:0000259" key="10">
    <source>
        <dbReference type="Pfam" id="PF25954"/>
    </source>
</evidence>
<dbReference type="EMBL" id="AE016796">
    <property type="protein sequence ID" value="AAO08198.1"/>
    <property type="molecule type" value="Genomic_DNA"/>
</dbReference>
<dbReference type="InterPro" id="IPR050739">
    <property type="entry name" value="MFP"/>
</dbReference>
<dbReference type="InterPro" id="IPR058792">
    <property type="entry name" value="Beta-barrel_RND_2"/>
</dbReference>
<evidence type="ECO:0000256" key="7">
    <source>
        <dbReference type="SAM" id="Phobius"/>
    </source>
</evidence>
<feature type="domain" description="CusB-like beta-barrel" evidence="10">
    <location>
        <begin position="248"/>
        <end position="287"/>
    </location>
</feature>
<dbReference type="Pfam" id="PF25917">
    <property type="entry name" value="BSH_RND"/>
    <property type="match status" value="1"/>
</dbReference>
<keyword evidence="6" id="KW-0175">Coiled coil</keyword>
<dbReference type="InterPro" id="IPR058624">
    <property type="entry name" value="MdtA-like_HH"/>
</dbReference>
<gene>
    <name evidence="11" type="ordered locus">VV2_1308</name>
</gene>
<evidence type="ECO:0000256" key="1">
    <source>
        <dbReference type="ARBA" id="ARBA00004167"/>
    </source>
</evidence>
<evidence type="ECO:0000256" key="3">
    <source>
        <dbReference type="ARBA" id="ARBA00022692"/>
    </source>
</evidence>
<dbReference type="Pfam" id="PF25954">
    <property type="entry name" value="Beta-barrel_RND_2"/>
    <property type="match status" value="1"/>
</dbReference>
<organism evidence="11 12">
    <name type="scientific">Vibrio vulnificus (strain CMCP6)</name>
    <dbReference type="NCBI Taxonomy" id="216895"/>
    <lineage>
        <taxon>Bacteria</taxon>
        <taxon>Pseudomonadati</taxon>
        <taxon>Pseudomonadota</taxon>
        <taxon>Gammaproteobacteria</taxon>
        <taxon>Vibrionales</taxon>
        <taxon>Vibrionaceae</taxon>
        <taxon>Vibrio</taxon>
    </lineage>
</organism>